<evidence type="ECO:0000313" key="3">
    <source>
        <dbReference type="Proteomes" id="UP000774617"/>
    </source>
</evidence>
<gene>
    <name evidence="2" type="ORF">B0J12DRAFT_146822</name>
</gene>
<dbReference type="Proteomes" id="UP000774617">
    <property type="component" value="Unassembled WGS sequence"/>
</dbReference>
<evidence type="ECO:0000313" key="2">
    <source>
        <dbReference type="EMBL" id="KAH7045960.1"/>
    </source>
</evidence>
<feature type="region of interest" description="Disordered" evidence="1">
    <location>
        <begin position="183"/>
        <end position="202"/>
    </location>
</feature>
<protein>
    <submittedName>
        <fullName evidence="2">Uncharacterized protein</fullName>
    </submittedName>
</protein>
<dbReference type="EMBL" id="JAGTJR010000018">
    <property type="protein sequence ID" value="KAH7045960.1"/>
    <property type="molecule type" value="Genomic_DNA"/>
</dbReference>
<accession>A0ABQ8G726</accession>
<comment type="caution">
    <text evidence="2">The sequence shown here is derived from an EMBL/GenBank/DDBJ whole genome shotgun (WGS) entry which is preliminary data.</text>
</comment>
<sequence length="264" mass="28645">MSNHDDNVETGHTRKSKSSVFLLRATTCTHRGYSRQGATSSKAFATAKAKHTSQLSLSVLMSTIDDGTPIGPPKAEDEAFHAVSSVSRRDPLYTTCCCCSCLPGHPRLGRAYDPDPKRSSSVTVQLSNPSFRARPLVFAVLPAHDGSGRMTRSWQISPFYCSSNDSKCCARAWTLCSRERTNKRSAAPSAHETSSDMLPRLPRLPRPPAATAAATYAHTFQEHGLGGKTYCGSAVSAAPKHQRKIIRIKGITIEVHHNNVSGRP</sequence>
<reference evidence="2 3" key="1">
    <citation type="journal article" date="2021" name="Nat. Commun.">
        <title>Genetic determinants of endophytism in the Arabidopsis root mycobiome.</title>
        <authorList>
            <person name="Mesny F."/>
            <person name="Miyauchi S."/>
            <person name="Thiergart T."/>
            <person name="Pickel B."/>
            <person name="Atanasova L."/>
            <person name="Karlsson M."/>
            <person name="Huettel B."/>
            <person name="Barry K.W."/>
            <person name="Haridas S."/>
            <person name="Chen C."/>
            <person name="Bauer D."/>
            <person name="Andreopoulos W."/>
            <person name="Pangilinan J."/>
            <person name="LaButti K."/>
            <person name="Riley R."/>
            <person name="Lipzen A."/>
            <person name="Clum A."/>
            <person name="Drula E."/>
            <person name="Henrissat B."/>
            <person name="Kohler A."/>
            <person name="Grigoriev I.V."/>
            <person name="Martin F.M."/>
            <person name="Hacquard S."/>
        </authorList>
    </citation>
    <scope>NUCLEOTIDE SEQUENCE [LARGE SCALE GENOMIC DNA]</scope>
    <source>
        <strain evidence="2 3">MPI-SDFR-AT-0080</strain>
    </source>
</reference>
<name>A0ABQ8G726_9PEZI</name>
<organism evidence="2 3">
    <name type="scientific">Macrophomina phaseolina</name>
    <dbReference type="NCBI Taxonomy" id="35725"/>
    <lineage>
        <taxon>Eukaryota</taxon>
        <taxon>Fungi</taxon>
        <taxon>Dikarya</taxon>
        <taxon>Ascomycota</taxon>
        <taxon>Pezizomycotina</taxon>
        <taxon>Dothideomycetes</taxon>
        <taxon>Dothideomycetes incertae sedis</taxon>
        <taxon>Botryosphaeriales</taxon>
        <taxon>Botryosphaeriaceae</taxon>
        <taxon>Macrophomina</taxon>
    </lineage>
</organism>
<proteinExistence type="predicted"/>
<keyword evidence="3" id="KW-1185">Reference proteome</keyword>
<evidence type="ECO:0000256" key="1">
    <source>
        <dbReference type="SAM" id="MobiDB-lite"/>
    </source>
</evidence>